<accession>B9T2J3</accession>
<sequence>MEDAKKSWGVNGHLWKYYSYNLKPSLECFEALLGFEAILEKDLIGLFVLLISALISKKQASII</sequence>
<evidence type="ECO:0000313" key="2">
    <source>
        <dbReference type="Proteomes" id="UP000008311"/>
    </source>
</evidence>
<dbReference type="InParanoid" id="B9T2J3"/>
<dbReference type="Proteomes" id="UP000008311">
    <property type="component" value="Unassembled WGS sequence"/>
</dbReference>
<gene>
    <name evidence="1" type="ORF">RCOM_0284640</name>
</gene>
<dbReference type="EMBL" id="EQ974384">
    <property type="protein sequence ID" value="EEF29918.1"/>
    <property type="molecule type" value="Genomic_DNA"/>
</dbReference>
<name>B9T2J3_RICCO</name>
<reference evidence="2" key="1">
    <citation type="journal article" date="2010" name="Nat. Biotechnol.">
        <title>Draft genome sequence of the oilseed species Ricinus communis.</title>
        <authorList>
            <person name="Chan A.P."/>
            <person name="Crabtree J."/>
            <person name="Zhao Q."/>
            <person name="Lorenzi H."/>
            <person name="Orvis J."/>
            <person name="Puiu D."/>
            <person name="Melake-Berhan A."/>
            <person name="Jones K.M."/>
            <person name="Redman J."/>
            <person name="Chen G."/>
            <person name="Cahoon E.B."/>
            <person name="Gedil M."/>
            <person name="Stanke M."/>
            <person name="Haas B.J."/>
            <person name="Wortman J.R."/>
            <person name="Fraser-Liggett C.M."/>
            <person name="Ravel J."/>
            <person name="Rabinowicz P.D."/>
        </authorList>
    </citation>
    <scope>NUCLEOTIDE SEQUENCE [LARGE SCALE GENOMIC DNA]</scope>
    <source>
        <strain evidence="2">cv. Hale</strain>
    </source>
</reference>
<organism evidence="1 2">
    <name type="scientific">Ricinus communis</name>
    <name type="common">Castor bean</name>
    <dbReference type="NCBI Taxonomy" id="3988"/>
    <lineage>
        <taxon>Eukaryota</taxon>
        <taxon>Viridiplantae</taxon>
        <taxon>Streptophyta</taxon>
        <taxon>Embryophyta</taxon>
        <taxon>Tracheophyta</taxon>
        <taxon>Spermatophyta</taxon>
        <taxon>Magnoliopsida</taxon>
        <taxon>eudicotyledons</taxon>
        <taxon>Gunneridae</taxon>
        <taxon>Pentapetalae</taxon>
        <taxon>rosids</taxon>
        <taxon>fabids</taxon>
        <taxon>Malpighiales</taxon>
        <taxon>Euphorbiaceae</taxon>
        <taxon>Acalyphoideae</taxon>
        <taxon>Acalypheae</taxon>
        <taxon>Ricinus</taxon>
    </lineage>
</organism>
<dbReference type="AlphaFoldDB" id="B9T2J3"/>
<keyword evidence="2" id="KW-1185">Reference proteome</keyword>
<proteinExistence type="predicted"/>
<evidence type="ECO:0000313" key="1">
    <source>
        <dbReference type="EMBL" id="EEF29918.1"/>
    </source>
</evidence>
<protein>
    <submittedName>
        <fullName evidence="1">Uncharacterized protein</fullName>
    </submittedName>
</protein>